<protein>
    <submittedName>
        <fullName evidence="5">Tetratricopeptide repeat protein</fullName>
    </submittedName>
</protein>
<dbReference type="PANTHER" id="PTHR44858">
    <property type="entry name" value="TETRATRICOPEPTIDE REPEAT PROTEIN 6"/>
    <property type="match status" value="1"/>
</dbReference>
<keyword evidence="6" id="KW-1185">Reference proteome</keyword>
<dbReference type="AlphaFoldDB" id="A0A2T5BUC9"/>
<keyword evidence="1" id="KW-0677">Repeat</keyword>
<comment type="caution">
    <text evidence="5">The sequence shown here is derived from an EMBL/GenBank/DDBJ whole genome shotgun (WGS) entry which is preliminary data.</text>
</comment>
<dbReference type="PROSITE" id="PS50005">
    <property type="entry name" value="TPR"/>
    <property type="match status" value="3"/>
</dbReference>
<dbReference type="EMBL" id="QAAA01000004">
    <property type="protein sequence ID" value="PTN03084.1"/>
    <property type="molecule type" value="Genomic_DNA"/>
</dbReference>
<dbReference type="Pfam" id="PF14559">
    <property type="entry name" value="TPR_19"/>
    <property type="match status" value="1"/>
</dbReference>
<keyword evidence="2 3" id="KW-0802">TPR repeat</keyword>
<dbReference type="InterPro" id="IPR050498">
    <property type="entry name" value="Ycf3"/>
</dbReference>
<proteinExistence type="predicted"/>
<keyword evidence="4" id="KW-0732">Signal</keyword>
<evidence type="ECO:0000256" key="1">
    <source>
        <dbReference type="ARBA" id="ARBA00022737"/>
    </source>
</evidence>
<reference evidence="5 6" key="1">
    <citation type="submission" date="2018-04" db="EMBL/GenBank/DDBJ databases">
        <title>Genomic Encyclopedia of Archaeal and Bacterial Type Strains, Phase II (KMG-II): from individual species to whole genera.</title>
        <authorList>
            <person name="Goeker M."/>
        </authorList>
    </citation>
    <scope>NUCLEOTIDE SEQUENCE [LARGE SCALE GENOMIC DNA]</scope>
    <source>
        <strain evidence="5 6">DSM 18064</strain>
    </source>
</reference>
<feature type="repeat" description="TPR" evidence="3">
    <location>
        <begin position="465"/>
        <end position="498"/>
    </location>
</feature>
<feature type="signal peptide" evidence="4">
    <location>
        <begin position="1"/>
        <end position="21"/>
    </location>
</feature>
<accession>A0A2T5BUC9</accession>
<dbReference type="Gene3D" id="1.25.40.10">
    <property type="entry name" value="Tetratricopeptide repeat domain"/>
    <property type="match status" value="2"/>
</dbReference>
<dbReference type="InterPro" id="IPR011990">
    <property type="entry name" value="TPR-like_helical_dom_sf"/>
</dbReference>
<evidence type="ECO:0000313" key="5">
    <source>
        <dbReference type="EMBL" id="PTN03084.1"/>
    </source>
</evidence>
<dbReference type="SUPFAM" id="SSF48452">
    <property type="entry name" value="TPR-like"/>
    <property type="match status" value="3"/>
</dbReference>
<dbReference type="InterPro" id="IPR019734">
    <property type="entry name" value="TPR_rpt"/>
</dbReference>
<dbReference type="RefSeq" id="WP_242509600.1">
    <property type="nucleotide sequence ID" value="NZ_NHSI01000059.1"/>
</dbReference>
<organism evidence="5 6">
    <name type="scientific">Rhodovulum imhoffii</name>
    <dbReference type="NCBI Taxonomy" id="365340"/>
    <lineage>
        <taxon>Bacteria</taxon>
        <taxon>Pseudomonadati</taxon>
        <taxon>Pseudomonadota</taxon>
        <taxon>Alphaproteobacteria</taxon>
        <taxon>Rhodobacterales</taxon>
        <taxon>Paracoccaceae</taxon>
        <taxon>Rhodovulum</taxon>
    </lineage>
</organism>
<evidence type="ECO:0000256" key="2">
    <source>
        <dbReference type="ARBA" id="ARBA00022803"/>
    </source>
</evidence>
<gene>
    <name evidence="5" type="ORF">C8N32_104195</name>
</gene>
<feature type="repeat" description="TPR" evidence="3">
    <location>
        <begin position="358"/>
        <end position="391"/>
    </location>
</feature>
<dbReference type="Pfam" id="PF07719">
    <property type="entry name" value="TPR_2"/>
    <property type="match status" value="1"/>
</dbReference>
<sequence length="561" mass="61603">MRPSRLIALALMPLLAAPAFARVTDLSGPYLAARHASMQSDFRAAARYYDEALRADSANQRLLENAVMAHLGLGDLDRALPLARQLRASGARSSVMQMVLLADAAQREDYQGILDGLDAEQGVGPLVDQLSRAWALVGLGRMSQALEIFDAAAAETGLQSFGLYHKALALAMVGDLESADAILAGEAAGPVRPTRRGLLAHASILSLLERPEEAQEVLNQMFGSEADPGLVALRARLDAGETIPFDTVRTARDGIAEVFYTVASALSDNAMDSFTLMYARVAEYLAPQHADAKLMSAGLFEAQRQYDLAVEAYKSVPRDDPAFYAAELGRADALQRSGAEEEAIAVLQALAETYPNVPIVHVTLGDALRQKEMFDAASRAYDRAIELLPGREAGQWVVYYARGITHEREGRWDKAEADFRTALDLEPGQPQVLNYLGYSFVEMHRNLDEALAMIEQAVEARPNDGYITDSLGWVLYRLGRYEEAVSHMERAVELEPVDPIVNDHLGDVYWAVGRKREARFQWSRALSFEPEDPDAARIRRKLEIGLDAVLEDEGADPLHPQ</sequence>
<dbReference type="Pfam" id="PF13432">
    <property type="entry name" value="TPR_16"/>
    <property type="match status" value="2"/>
</dbReference>
<feature type="repeat" description="TPR" evidence="3">
    <location>
        <begin position="396"/>
        <end position="429"/>
    </location>
</feature>
<dbReference type="Proteomes" id="UP000243859">
    <property type="component" value="Unassembled WGS sequence"/>
</dbReference>
<dbReference type="SMART" id="SM00028">
    <property type="entry name" value="TPR"/>
    <property type="match status" value="6"/>
</dbReference>
<name>A0A2T5BUC9_9RHOB</name>
<evidence type="ECO:0000256" key="3">
    <source>
        <dbReference type="PROSITE-ProRule" id="PRU00339"/>
    </source>
</evidence>
<evidence type="ECO:0000313" key="6">
    <source>
        <dbReference type="Proteomes" id="UP000243859"/>
    </source>
</evidence>
<dbReference type="InterPro" id="IPR013105">
    <property type="entry name" value="TPR_2"/>
</dbReference>
<dbReference type="PANTHER" id="PTHR44858:SF1">
    <property type="entry name" value="UDP-N-ACETYLGLUCOSAMINE--PEPTIDE N-ACETYLGLUCOSAMINYLTRANSFERASE SPINDLY-RELATED"/>
    <property type="match status" value="1"/>
</dbReference>
<dbReference type="PROSITE" id="PS50293">
    <property type="entry name" value="TPR_REGION"/>
    <property type="match status" value="1"/>
</dbReference>
<evidence type="ECO:0000256" key="4">
    <source>
        <dbReference type="SAM" id="SignalP"/>
    </source>
</evidence>
<feature type="chain" id="PRO_5015761946" evidence="4">
    <location>
        <begin position="22"/>
        <end position="561"/>
    </location>
</feature>